<dbReference type="PROSITE" id="PS50994">
    <property type="entry name" value="INTEGRASE"/>
    <property type="match status" value="1"/>
</dbReference>
<proteinExistence type="predicted"/>
<dbReference type="Gene3D" id="3.30.420.10">
    <property type="entry name" value="Ribonuclease H-like superfamily/Ribonuclease H"/>
    <property type="match status" value="1"/>
</dbReference>
<comment type="caution">
    <text evidence="2">The sequence shown here is derived from an EMBL/GenBank/DDBJ whole genome shotgun (WGS) entry which is preliminary data.</text>
</comment>
<dbReference type="InterPro" id="IPR054722">
    <property type="entry name" value="PolX-like_BBD"/>
</dbReference>
<accession>A0A9R1UY00</accession>
<dbReference type="InterPro" id="IPR001584">
    <property type="entry name" value="Integrase_cat-core"/>
</dbReference>
<dbReference type="AlphaFoldDB" id="A0A9R1UY00"/>
<protein>
    <recommendedName>
        <fullName evidence="1">Integrase catalytic domain-containing protein</fullName>
    </recommendedName>
</protein>
<evidence type="ECO:0000259" key="1">
    <source>
        <dbReference type="PROSITE" id="PS50994"/>
    </source>
</evidence>
<name>A0A9R1UY00_LACSA</name>
<dbReference type="GO" id="GO:0015074">
    <property type="term" value="P:DNA integration"/>
    <property type="evidence" value="ECO:0007669"/>
    <property type="project" value="InterPro"/>
</dbReference>
<dbReference type="PANTHER" id="PTHR47592">
    <property type="entry name" value="PBF68 PROTEIN"/>
    <property type="match status" value="1"/>
</dbReference>
<dbReference type="GO" id="GO:0003676">
    <property type="term" value="F:nucleic acid binding"/>
    <property type="evidence" value="ECO:0007669"/>
    <property type="project" value="InterPro"/>
</dbReference>
<dbReference type="InterPro" id="IPR036397">
    <property type="entry name" value="RNaseH_sf"/>
</dbReference>
<organism evidence="2 3">
    <name type="scientific">Lactuca sativa</name>
    <name type="common">Garden lettuce</name>
    <dbReference type="NCBI Taxonomy" id="4236"/>
    <lineage>
        <taxon>Eukaryota</taxon>
        <taxon>Viridiplantae</taxon>
        <taxon>Streptophyta</taxon>
        <taxon>Embryophyta</taxon>
        <taxon>Tracheophyta</taxon>
        <taxon>Spermatophyta</taxon>
        <taxon>Magnoliopsida</taxon>
        <taxon>eudicotyledons</taxon>
        <taxon>Gunneridae</taxon>
        <taxon>Pentapetalae</taxon>
        <taxon>asterids</taxon>
        <taxon>campanulids</taxon>
        <taxon>Asterales</taxon>
        <taxon>Asteraceae</taxon>
        <taxon>Cichorioideae</taxon>
        <taxon>Cichorieae</taxon>
        <taxon>Lactucinae</taxon>
        <taxon>Lactuca</taxon>
    </lineage>
</organism>
<dbReference type="PANTHER" id="PTHR47592:SF30">
    <property type="entry name" value="CCHC-TYPE DOMAIN-CONTAINING PROTEIN"/>
    <property type="match status" value="1"/>
</dbReference>
<evidence type="ECO:0000313" key="3">
    <source>
        <dbReference type="Proteomes" id="UP000235145"/>
    </source>
</evidence>
<dbReference type="Pfam" id="PF14223">
    <property type="entry name" value="Retrotran_gag_2"/>
    <property type="match status" value="1"/>
</dbReference>
<feature type="domain" description="Integrase catalytic" evidence="1">
    <location>
        <begin position="452"/>
        <end position="567"/>
    </location>
</feature>
<gene>
    <name evidence="2" type="ORF">LSAT_V11C700357350</name>
</gene>
<reference evidence="2 3" key="1">
    <citation type="journal article" date="2017" name="Nat. Commun.">
        <title>Genome assembly with in vitro proximity ligation data and whole-genome triplication in lettuce.</title>
        <authorList>
            <person name="Reyes-Chin-Wo S."/>
            <person name="Wang Z."/>
            <person name="Yang X."/>
            <person name="Kozik A."/>
            <person name="Arikit S."/>
            <person name="Song C."/>
            <person name="Xia L."/>
            <person name="Froenicke L."/>
            <person name="Lavelle D.O."/>
            <person name="Truco M.J."/>
            <person name="Xia R."/>
            <person name="Zhu S."/>
            <person name="Xu C."/>
            <person name="Xu H."/>
            <person name="Xu X."/>
            <person name="Cox K."/>
            <person name="Korf I."/>
            <person name="Meyers B.C."/>
            <person name="Michelmore R.W."/>
        </authorList>
    </citation>
    <scope>NUCLEOTIDE SEQUENCE [LARGE SCALE GENOMIC DNA]</scope>
    <source>
        <strain evidence="3">cv. Salinas</strain>
        <tissue evidence="2">Seedlings</tissue>
    </source>
</reference>
<dbReference type="Pfam" id="PF22936">
    <property type="entry name" value="Pol_BBD"/>
    <property type="match status" value="1"/>
</dbReference>
<keyword evidence="3" id="KW-1185">Reference proteome</keyword>
<dbReference type="EMBL" id="NBSK02000007">
    <property type="protein sequence ID" value="KAJ0194771.1"/>
    <property type="molecule type" value="Genomic_DNA"/>
</dbReference>
<dbReference type="InterPro" id="IPR012337">
    <property type="entry name" value="RNaseH-like_sf"/>
</dbReference>
<evidence type="ECO:0000313" key="2">
    <source>
        <dbReference type="EMBL" id="KAJ0194771.1"/>
    </source>
</evidence>
<dbReference type="SUPFAM" id="SSF53098">
    <property type="entry name" value="Ribonuclease H-like"/>
    <property type="match status" value="1"/>
</dbReference>
<sequence>MNQEFAKLERFNGQHYTHLADNVKFVLHVLKLAYVLDPKLAPIPDDPFPETGKNVDPTIISDLEKESQELYVGRIKNSLSDRLYDIYVPVKDLRELWSTLELKYKSHEEGTNKYLVSKYLEFQMADDKPIMEQVMVNKLNVLSISIPELFQVGAIIAKLPPSRKDFSKRMIHKYEDYSLDDLKKYRRIKEDTCIRDKRVKVGSSVNHVSVGGSGHKTKFGGQNKRNLGPKKQSFKKLRPCHICGELMHYAIECKDHKLGPVSHAVDQMTDMVASVNLGEIFMITSLTRAICARGWSVETGSIMYVCGQRERFHTYHLMPPGTIVVCVDGHIAEVQGRGDVRQKFTCDVLHVPTIWKGLVSADKFDKGGFKMELEKGRIVITKGRRYVGRGNNCLRMYCLCLDDEGSTSGYSVDSNGESVASVSSVTNNDVIDGLVANMKLFMHLNCIRLKSKIYLKDTSKFFARTEAENTSTKSFDTFCEENGIKHERTSSYTPQHNGLAERKNRTLCEMGCCSTPNAPRSSATVLNQSGQPNNLWGEALLTACYVHNRITSRVILTSPYELWKARKPNIDYLKVWGYVAYYRTPDPKRTKLGAQANKSVVVDPKMWNSLRTSFLGMMKTLVIQHLQVLLEKYSHLLLLWRNQGEVLGLE</sequence>
<dbReference type="Proteomes" id="UP000235145">
    <property type="component" value="Unassembled WGS sequence"/>
</dbReference>